<dbReference type="AlphaFoldDB" id="A0ABD3IID7"/>
<dbReference type="PANTHER" id="PTHR33153">
    <property type="entry name" value="MYND-TYPE DOMAIN-CONTAINING PROTEIN"/>
    <property type="match status" value="1"/>
</dbReference>
<organism evidence="1 2">
    <name type="scientific">Riccia sorocarpa</name>
    <dbReference type="NCBI Taxonomy" id="122646"/>
    <lineage>
        <taxon>Eukaryota</taxon>
        <taxon>Viridiplantae</taxon>
        <taxon>Streptophyta</taxon>
        <taxon>Embryophyta</taxon>
        <taxon>Marchantiophyta</taxon>
        <taxon>Marchantiopsida</taxon>
        <taxon>Marchantiidae</taxon>
        <taxon>Marchantiales</taxon>
        <taxon>Ricciaceae</taxon>
        <taxon>Riccia</taxon>
    </lineage>
</organism>
<gene>
    <name evidence="1" type="ORF">R1sor_020162</name>
</gene>
<name>A0ABD3IID7_9MARC</name>
<protein>
    <submittedName>
        <fullName evidence="1">Uncharacterized protein</fullName>
    </submittedName>
</protein>
<reference evidence="1 2" key="1">
    <citation type="submission" date="2024-09" db="EMBL/GenBank/DDBJ databases">
        <title>Chromosome-scale assembly of Riccia sorocarpa.</title>
        <authorList>
            <person name="Paukszto L."/>
        </authorList>
    </citation>
    <scope>NUCLEOTIDE SEQUENCE [LARGE SCALE GENOMIC DNA]</scope>
    <source>
        <strain evidence="1">LP-2024</strain>
        <tissue evidence="1">Aerial parts of the thallus</tissue>
    </source>
</reference>
<dbReference type="Proteomes" id="UP001633002">
    <property type="component" value="Unassembled WGS sequence"/>
</dbReference>
<dbReference type="PANTHER" id="PTHR33153:SF3">
    <property type="entry name" value="TRAFFICKING PROTEIN PARTICLE COMPLEX SUBUNIT 11 DOMAIN-CONTAINING PROTEIN"/>
    <property type="match status" value="1"/>
</dbReference>
<evidence type="ECO:0000313" key="1">
    <source>
        <dbReference type="EMBL" id="KAL3702140.1"/>
    </source>
</evidence>
<accession>A0ABD3IID7</accession>
<sequence>MRKVDKKDVLDERIFFYNKPFSKRLEYILTKFDHPGFEKGYMLFKTMVVCKPAFWRIYGFVRQTFYNYEGAYKLGQRIGFHGNHGTFKPKDTSIFAKACMKTFFQQTAEPLPHKESRNKNTDGIFYRLPKAYSRDDVYREISLKMEAVNMTPISRVAFDNIWRKDFPNFNIHNSSAFAKCQESLKFITMLQRERRSATSAKLELDREKHLKHQMSGRTVYYSHRELSTSSPSLYLSLSMMLWT</sequence>
<dbReference type="EMBL" id="JBJQOH010000001">
    <property type="protein sequence ID" value="KAL3702140.1"/>
    <property type="molecule type" value="Genomic_DNA"/>
</dbReference>
<evidence type="ECO:0000313" key="2">
    <source>
        <dbReference type="Proteomes" id="UP001633002"/>
    </source>
</evidence>
<proteinExistence type="predicted"/>
<keyword evidence="2" id="KW-1185">Reference proteome</keyword>
<comment type="caution">
    <text evidence="1">The sequence shown here is derived from an EMBL/GenBank/DDBJ whole genome shotgun (WGS) entry which is preliminary data.</text>
</comment>